<protein>
    <recommendedName>
        <fullName evidence="2">CN hydrolase domain-containing protein</fullName>
    </recommendedName>
</protein>
<dbReference type="InterPro" id="IPR050345">
    <property type="entry name" value="Aliph_Amidase/BUP"/>
</dbReference>
<dbReference type="Gene3D" id="3.60.110.10">
    <property type="entry name" value="Carbon-nitrogen hydrolase"/>
    <property type="match status" value="1"/>
</dbReference>
<keyword evidence="1" id="KW-0378">Hydrolase</keyword>
<dbReference type="SUPFAM" id="SSF56317">
    <property type="entry name" value="Carbon-nitrogen hydrolase"/>
    <property type="match status" value="1"/>
</dbReference>
<dbReference type="Proteomes" id="UP000811619">
    <property type="component" value="Unassembled WGS sequence"/>
</dbReference>
<dbReference type="CDD" id="cd07197">
    <property type="entry name" value="nitrilase"/>
    <property type="match status" value="1"/>
</dbReference>
<gene>
    <name evidence="3" type="ORF">E4U42_006699</name>
</gene>
<dbReference type="GO" id="GO:0016811">
    <property type="term" value="F:hydrolase activity, acting on carbon-nitrogen (but not peptide) bonds, in linear amides"/>
    <property type="evidence" value="ECO:0007669"/>
    <property type="project" value="TreeGrafter"/>
</dbReference>
<dbReference type="PROSITE" id="PS50263">
    <property type="entry name" value="CN_HYDROLASE"/>
    <property type="match status" value="1"/>
</dbReference>
<evidence type="ECO:0000313" key="3">
    <source>
        <dbReference type="EMBL" id="KAG5918925.1"/>
    </source>
</evidence>
<sequence length="266" mass="27954">MAVLPEYHLGGWCPSRSALVAMAQQSAEYLGRYRELARRLGVAIVPGTLVEEGEGCPGELVNVAYFVGPDGSVLGRYRKKNLWHPERAYLVGGGGTAHEAFDTPWGRMGLLVCWDVMFPEACRGLVADGARVVVVPAWWLAGDGGGGTRLNEGCERMLLDSVCVARAAENAVGVVFVNAGAPLGAGGDGRHGGVTFCGASQVAMPVVGRLGAGPAGAGAIMGPSMGPGEQMGLFELDLAVLDVAEGVYRVREDMAREGWHYGPYHR</sequence>
<dbReference type="InterPro" id="IPR003010">
    <property type="entry name" value="C-N_Hydrolase"/>
</dbReference>
<organism evidence="3 4">
    <name type="scientific">Claviceps africana</name>
    <dbReference type="NCBI Taxonomy" id="83212"/>
    <lineage>
        <taxon>Eukaryota</taxon>
        <taxon>Fungi</taxon>
        <taxon>Dikarya</taxon>
        <taxon>Ascomycota</taxon>
        <taxon>Pezizomycotina</taxon>
        <taxon>Sordariomycetes</taxon>
        <taxon>Hypocreomycetidae</taxon>
        <taxon>Hypocreales</taxon>
        <taxon>Clavicipitaceae</taxon>
        <taxon>Claviceps</taxon>
    </lineage>
</organism>
<dbReference type="PANTHER" id="PTHR43674:SF16">
    <property type="entry name" value="CARBON-NITROGEN FAMILY, PUTATIVE (AFU_ORTHOLOGUE AFUA_5G02350)-RELATED"/>
    <property type="match status" value="1"/>
</dbReference>
<evidence type="ECO:0000259" key="2">
    <source>
        <dbReference type="PROSITE" id="PS50263"/>
    </source>
</evidence>
<evidence type="ECO:0000313" key="4">
    <source>
        <dbReference type="Proteomes" id="UP000811619"/>
    </source>
</evidence>
<dbReference type="Pfam" id="PF00795">
    <property type="entry name" value="CN_hydrolase"/>
    <property type="match status" value="1"/>
</dbReference>
<dbReference type="PANTHER" id="PTHR43674">
    <property type="entry name" value="NITRILASE C965.09-RELATED"/>
    <property type="match status" value="1"/>
</dbReference>
<proteinExistence type="predicted"/>
<dbReference type="InterPro" id="IPR036526">
    <property type="entry name" value="C-N_Hydrolase_sf"/>
</dbReference>
<accession>A0A8K0J222</accession>
<feature type="domain" description="CN hydrolase" evidence="2">
    <location>
        <begin position="1"/>
        <end position="238"/>
    </location>
</feature>
<comment type="caution">
    <text evidence="3">The sequence shown here is derived from an EMBL/GenBank/DDBJ whole genome shotgun (WGS) entry which is preliminary data.</text>
</comment>
<dbReference type="OrthoDB" id="412018at2759"/>
<name>A0A8K0J222_9HYPO</name>
<dbReference type="EMBL" id="SRPY01000702">
    <property type="protein sequence ID" value="KAG5918925.1"/>
    <property type="molecule type" value="Genomic_DNA"/>
</dbReference>
<keyword evidence="4" id="KW-1185">Reference proteome</keyword>
<reference evidence="3" key="1">
    <citation type="journal article" date="2020" name="bioRxiv">
        <title>Whole genome comparisons of ergot fungi reveals the divergence and evolution of species within the genus Claviceps are the result of varying mechanisms driving genome evolution and host range expansion.</title>
        <authorList>
            <person name="Wyka S.A."/>
            <person name="Mondo S.J."/>
            <person name="Liu M."/>
            <person name="Dettman J."/>
            <person name="Nalam V."/>
            <person name="Broders K.D."/>
        </authorList>
    </citation>
    <scope>NUCLEOTIDE SEQUENCE</scope>
    <source>
        <strain evidence="3">CCC 489</strain>
    </source>
</reference>
<dbReference type="AlphaFoldDB" id="A0A8K0J222"/>
<evidence type="ECO:0000256" key="1">
    <source>
        <dbReference type="ARBA" id="ARBA00022801"/>
    </source>
</evidence>